<evidence type="ECO:0000313" key="2">
    <source>
        <dbReference type="Proteomes" id="UP000255125"/>
    </source>
</evidence>
<name>A0A379I562_PSEFL</name>
<proteinExistence type="predicted"/>
<sequence>MSPVLKAPLPPCGSGLARDGGLKICREPEGLIADKPAPTGNRETGVGDG</sequence>
<accession>A0A379I562</accession>
<reference evidence="1 2" key="1">
    <citation type="submission" date="2018-06" db="EMBL/GenBank/DDBJ databases">
        <authorList>
            <consortium name="Pathogen Informatics"/>
            <person name="Doyle S."/>
        </authorList>
    </citation>
    <scope>NUCLEOTIDE SEQUENCE [LARGE SCALE GENOMIC DNA]</scope>
    <source>
        <strain evidence="1 2">NCTC10392</strain>
    </source>
</reference>
<dbReference type="AlphaFoldDB" id="A0A379I562"/>
<dbReference type="Proteomes" id="UP000255125">
    <property type="component" value="Unassembled WGS sequence"/>
</dbReference>
<protein>
    <submittedName>
        <fullName evidence="1">Uncharacterized protein</fullName>
    </submittedName>
</protein>
<gene>
    <name evidence="1" type="ORF">NCTC10392_00082</name>
</gene>
<dbReference type="EMBL" id="UGUS01000002">
    <property type="protein sequence ID" value="SUD27114.1"/>
    <property type="molecule type" value="Genomic_DNA"/>
</dbReference>
<evidence type="ECO:0000313" key="1">
    <source>
        <dbReference type="EMBL" id="SUD27114.1"/>
    </source>
</evidence>
<organism evidence="1 2">
    <name type="scientific">Pseudomonas fluorescens</name>
    <dbReference type="NCBI Taxonomy" id="294"/>
    <lineage>
        <taxon>Bacteria</taxon>
        <taxon>Pseudomonadati</taxon>
        <taxon>Pseudomonadota</taxon>
        <taxon>Gammaproteobacteria</taxon>
        <taxon>Pseudomonadales</taxon>
        <taxon>Pseudomonadaceae</taxon>
        <taxon>Pseudomonas</taxon>
    </lineage>
</organism>